<keyword evidence="1" id="KW-0812">Transmembrane</keyword>
<keyword evidence="1" id="KW-0472">Membrane</keyword>
<feature type="transmembrane region" description="Helical" evidence="1">
    <location>
        <begin position="69"/>
        <end position="86"/>
    </location>
</feature>
<evidence type="ECO:0000313" key="3">
    <source>
        <dbReference type="Proteomes" id="UP000297352"/>
    </source>
</evidence>
<protein>
    <submittedName>
        <fullName evidence="2">Uncharacterized protein</fullName>
    </submittedName>
</protein>
<gene>
    <name evidence="2" type="ORF">EHQ60_18665</name>
</gene>
<proteinExistence type="predicted"/>
<reference evidence="3" key="1">
    <citation type="journal article" date="2019" name="PLoS Negl. Trop. Dis.">
        <title>Revisiting the worldwide diversity of Leptospira species in the environment.</title>
        <authorList>
            <person name="Vincent A.T."/>
            <person name="Schiettekatte O."/>
            <person name="Bourhy P."/>
            <person name="Veyrier F.J."/>
            <person name="Picardeau M."/>
        </authorList>
    </citation>
    <scope>NUCLEOTIDE SEQUENCE [LARGE SCALE GENOMIC DNA]</scope>
    <source>
        <strain evidence="3">201702449</strain>
    </source>
</reference>
<sequence length="89" mass="10547">MKIKRKISEIDSFVELTDNLFSKELKEHSTTDLKEFRSVVWKLNKEFNAEKIFEMLSIELSQRDTSRKFLISIIISLFTLFVSLIFKAI</sequence>
<keyword evidence="1" id="KW-1133">Transmembrane helix</keyword>
<evidence type="ECO:0000256" key="1">
    <source>
        <dbReference type="SAM" id="Phobius"/>
    </source>
</evidence>
<organism evidence="2 3">
    <name type="scientific">Leptospira levettii</name>
    <dbReference type="NCBI Taxonomy" id="2023178"/>
    <lineage>
        <taxon>Bacteria</taxon>
        <taxon>Pseudomonadati</taxon>
        <taxon>Spirochaetota</taxon>
        <taxon>Spirochaetia</taxon>
        <taxon>Leptospirales</taxon>
        <taxon>Leptospiraceae</taxon>
        <taxon>Leptospira</taxon>
    </lineage>
</organism>
<dbReference type="Proteomes" id="UP000297352">
    <property type="component" value="Unassembled WGS sequence"/>
</dbReference>
<keyword evidence="3" id="KW-1185">Reference proteome</keyword>
<name>A0ABY2MH53_9LEPT</name>
<dbReference type="EMBL" id="RQGI01000063">
    <property type="protein sequence ID" value="TGL66508.1"/>
    <property type="molecule type" value="Genomic_DNA"/>
</dbReference>
<comment type="caution">
    <text evidence="2">The sequence shown here is derived from an EMBL/GenBank/DDBJ whole genome shotgun (WGS) entry which is preliminary data.</text>
</comment>
<evidence type="ECO:0000313" key="2">
    <source>
        <dbReference type="EMBL" id="TGL66508.1"/>
    </source>
</evidence>
<dbReference type="RefSeq" id="WP_135689184.1">
    <property type="nucleotide sequence ID" value="NZ_RQGI01000063.1"/>
</dbReference>
<accession>A0ABY2MH53</accession>